<accession>A0A4U8SWQ8</accession>
<proteinExistence type="predicted"/>
<evidence type="ECO:0000313" key="3">
    <source>
        <dbReference type="Proteomes" id="UP000029921"/>
    </source>
</evidence>
<dbReference type="Proteomes" id="UP000029921">
    <property type="component" value="Unassembled WGS sequence"/>
</dbReference>
<organism evidence="2 3">
    <name type="scientific">Helicobacter magdeburgensis</name>
    <dbReference type="NCBI Taxonomy" id="471858"/>
    <lineage>
        <taxon>Bacteria</taxon>
        <taxon>Pseudomonadati</taxon>
        <taxon>Campylobacterota</taxon>
        <taxon>Epsilonproteobacteria</taxon>
        <taxon>Campylobacterales</taxon>
        <taxon>Helicobacteraceae</taxon>
        <taxon>Helicobacter</taxon>
    </lineage>
</organism>
<sequence length="390" mass="44949">MPKKILCVSLSLCAILYAAPTSVPTQMQQQGQKSQQQEYGRGWLKYDDESKQPQNQPQQINPKATEKDLLIAILQEQKIANRIQMEMLEIMKVVHDLPRMVEVNGKKCLSNSSEDCFVMPIIGDGARIPVMRKWLENPTVENALAYYKWQSKYLNHVFNAGYSLEAAAKNTRYPFAATPPHLTMEDGQGQDERKKMVKEKLKQHSPNMEVAILMGKNYGYDIENIVLLREVYDEIKSMGVKTRFVFESQEALNRFNNLHEKALGQDASDLWRNIPNTDKVISPNSFKNDKIDTYMTPMYIFRYRNVSNQKSFNQVIGIGRDRPKDIINMMTRSMILFGVIKPEELAGTHAQKQSAEGILKQINSRHFLNDEEAKQRAPELKKLIEEEMQK</sequence>
<gene>
    <name evidence="2" type="ORF">LS74_009020</name>
</gene>
<comment type="caution">
    <text evidence="2">The sequence shown here is derived from an EMBL/GenBank/DDBJ whole genome shotgun (WGS) entry which is preliminary data.</text>
</comment>
<evidence type="ECO:0000313" key="2">
    <source>
        <dbReference type="EMBL" id="TLD91374.1"/>
    </source>
</evidence>
<feature type="chain" id="PRO_5020948623" evidence="1">
    <location>
        <begin position="19"/>
        <end position="390"/>
    </location>
</feature>
<dbReference type="AlphaFoldDB" id="A0A4U8SWQ8"/>
<keyword evidence="3" id="KW-1185">Reference proteome</keyword>
<dbReference type="EMBL" id="JRPE02000015">
    <property type="protein sequence ID" value="TLD91374.1"/>
    <property type="molecule type" value="Genomic_DNA"/>
</dbReference>
<keyword evidence="1" id="KW-0732">Signal</keyword>
<reference evidence="2 3" key="1">
    <citation type="journal article" date="2014" name="Genome Announc.">
        <title>Draft genome sequences of eight enterohepatic helicobacter species isolated from both laboratory and wild rodents.</title>
        <authorList>
            <person name="Sheh A."/>
            <person name="Shen Z."/>
            <person name="Fox J.G."/>
        </authorList>
    </citation>
    <scope>NUCLEOTIDE SEQUENCE [LARGE SCALE GENOMIC DNA]</scope>
    <source>
        <strain evidence="2 3">MIT 96-1001</strain>
    </source>
</reference>
<name>A0A4U8SWQ8_9HELI</name>
<dbReference type="RefSeq" id="WP_138129059.1">
    <property type="nucleotide sequence ID" value="NZ_JRPE02000015.1"/>
</dbReference>
<protein>
    <submittedName>
        <fullName evidence="2">Uncharacterized protein</fullName>
    </submittedName>
</protein>
<evidence type="ECO:0000256" key="1">
    <source>
        <dbReference type="SAM" id="SignalP"/>
    </source>
</evidence>
<feature type="signal peptide" evidence="1">
    <location>
        <begin position="1"/>
        <end position="18"/>
    </location>
</feature>